<protein>
    <submittedName>
        <fullName evidence="4">DUF4010 domain-containing protein</fullName>
    </submittedName>
</protein>
<dbReference type="InterPro" id="IPR049177">
    <property type="entry name" value="MgtC_SapB_SrpB_YhiD_N"/>
</dbReference>
<evidence type="ECO:0000313" key="5">
    <source>
        <dbReference type="Proteomes" id="UP001196870"/>
    </source>
</evidence>
<feature type="transmembrane region" description="Helical" evidence="1">
    <location>
        <begin position="6"/>
        <end position="23"/>
    </location>
</feature>
<feature type="transmembrane region" description="Helical" evidence="1">
    <location>
        <begin position="178"/>
        <end position="198"/>
    </location>
</feature>
<evidence type="ECO:0000259" key="3">
    <source>
        <dbReference type="Pfam" id="PF13194"/>
    </source>
</evidence>
<gene>
    <name evidence="4" type="ORF">GXW71_28700</name>
</gene>
<feature type="domain" description="DUF4010" evidence="3">
    <location>
        <begin position="187"/>
        <end position="389"/>
    </location>
</feature>
<name>A0ABS5F7A6_9PROT</name>
<feature type="transmembrane region" description="Helical" evidence="1">
    <location>
        <begin position="240"/>
        <end position="262"/>
    </location>
</feature>
<comment type="caution">
    <text evidence="4">The sequence shown here is derived from an EMBL/GenBank/DDBJ whole genome shotgun (WGS) entry which is preliminary data.</text>
</comment>
<feature type="transmembrane region" description="Helical" evidence="1">
    <location>
        <begin position="118"/>
        <end position="136"/>
    </location>
</feature>
<feature type="transmembrane region" description="Helical" evidence="1">
    <location>
        <begin position="399"/>
        <end position="420"/>
    </location>
</feature>
<feature type="transmembrane region" description="Helical" evidence="1">
    <location>
        <begin position="35"/>
        <end position="55"/>
    </location>
</feature>
<evidence type="ECO:0000256" key="1">
    <source>
        <dbReference type="SAM" id="Phobius"/>
    </source>
</evidence>
<dbReference type="EMBL" id="JAAGBB010000055">
    <property type="protein sequence ID" value="MBR0668366.1"/>
    <property type="molecule type" value="Genomic_DNA"/>
</dbReference>
<dbReference type="Pfam" id="PF02308">
    <property type="entry name" value="MgtC"/>
    <property type="match status" value="1"/>
</dbReference>
<organism evidence="4 5">
    <name type="scientific">Plastoroseomonas hellenica</name>
    <dbReference type="NCBI Taxonomy" id="2687306"/>
    <lineage>
        <taxon>Bacteria</taxon>
        <taxon>Pseudomonadati</taxon>
        <taxon>Pseudomonadota</taxon>
        <taxon>Alphaproteobacteria</taxon>
        <taxon>Acetobacterales</taxon>
        <taxon>Acetobacteraceae</taxon>
        <taxon>Plastoroseomonas</taxon>
    </lineage>
</organism>
<feature type="domain" description="MgtC/SapB/SrpB/YhiD N-terminal" evidence="2">
    <location>
        <begin position="11"/>
        <end position="137"/>
    </location>
</feature>
<dbReference type="Pfam" id="PF13194">
    <property type="entry name" value="DUF4010"/>
    <property type="match status" value="1"/>
</dbReference>
<accession>A0ABS5F7A6</accession>
<evidence type="ECO:0000259" key="2">
    <source>
        <dbReference type="Pfam" id="PF02308"/>
    </source>
</evidence>
<sequence length="421" mass="42900">MPSTPEQLWALATALGIGALIGLEREKRKAEDPVGAIGGLRTFITLALLGGAAGLLGEQAALPWIPAVVLAIVGFAVIASYHLRAREQVDDGLGLTSELAAIAVCLLGMLSTMGGRDVAAGLGVLLAALLAYKSPLHGLVRRIGWDDVLVVMRLGLASFVVLPLLPDRAIDPWGALNPYSLWLLALLIAGLSLAGYVAVRALGPGHGTAVTGLAGGLVSSTAVTLAFARRAAAGEAPRPLAAGILLAWAVMCGRVLVTVALINRALLPALAWPMALMGLAAVGFALWHLRGAAAAAAADAVAVRNPFSLTEATKFAALFAVVQLLVALARAYLPPESVLAVAALAGLTDVDAITLSMARQAQGGDGWLEVSAIVIACFANTLVKAGMATYGTPGMRGPVGIATVAILCAGVLGLLVTWQLR</sequence>
<feature type="transmembrane region" description="Helical" evidence="1">
    <location>
        <begin position="315"/>
        <end position="333"/>
    </location>
</feature>
<proteinExistence type="predicted"/>
<keyword evidence="1" id="KW-1133">Transmembrane helix</keyword>
<keyword evidence="1" id="KW-0812">Transmembrane</keyword>
<feature type="transmembrane region" description="Helical" evidence="1">
    <location>
        <begin position="269"/>
        <end position="289"/>
    </location>
</feature>
<feature type="transmembrane region" description="Helical" evidence="1">
    <location>
        <begin position="370"/>
        <end position="387"/>
    </location>
</feature>
<feature type="transmembrane region" description="Helical" evidence="1">
    <location>
        <begin position="61"/>
        <end position="81"/>
    </location>
</feature>
<feature type="transmembrane region" description="Helical" evidence="1">
    <location>
        <begin position="93"/>
        <end position="112"/>
    </location>
</feature>
<dbReference type="PANTHER" id="PTHR39084">
    <property type="entry name" value="MEMBRANE PROTEIN-RELATED"/>
    <property type="match status" value="1"/>
</dbReference>
<evidence type="ECO:0000313" key="4">
    <source>
        <dbReference type="EMBL" id="MBR0668366.1"/>
    </source>
</evidence>
<dbReference type="InterPro" id="IPR025105">
    <property type="entry name" value="DUF4010"/>
</dbReference>
<feature type="transmembrane region" description="Helical" evidence="1">
    <location>
        <begin position="148"/>
        <end position="166"/>
    </location>
</feature>
<keyword evidence="1" id="KW-0472">Membrane</keyword>
<feature type="transmembrane region" description="Helical" evidence="1">
    <location>
        <begin position="210"/>
        <end position="228"/>
    </location>
</feature>
<dbReference type="Proteomes" id="UP001196870">
    <property type="component" value="Unassembled WGS sequence"/>
</dbReference>
<reference evidence="5" key="1">
    <citation type="journal article" date="2021" name="Syst. Appl. Microbiol.">
        <title>Roseomonas hellenica sp. nov., isolated from roots of wild-growing Alkanna tinctoria.</title>
        <authorList>
            <person name="Rat A."/>
            <person name="Naranjo H.D."/>
            <person name="Lebbe L."/>
            <person name="Cnockaert M."/>
            <person name="Krigas N."/>
            <person name="Grigoriadou K."/>
            <person name="Maloupa E."/>
            <person name="Willems A."/>
        </authorList>
    </citation>
    <scope>NUCLEOTIDE SEQUENCE [LARGE SCALE GENOMIC DNA]</scope>
    <source>
        <strain evidence="5">LMG 31523</strain>
    </source>
</reference>
<dbReference type="PANTHER" id="PTHR39084:SF1">
    <property type="entry name" value="DUF4010 DOMAIN-CONTAINING PROTEIN"/>
    <property type="match status" value="1"/>
</dbReference>
<dbReference type="RefSeq" id="WP_211856142.1">
    <property type="nucleotide sequence ID" value="NZ_JAAGBB010000055.1"/>
</dbReference>
<keyword evidence="5" id="KW-1185">Reference proteome</keyword>